<evidence type="ECO:0000313" key="1">
    <source>
        <dbReference type="EMBL" id="GCC20315.1"/>
    </source>
</evidence>
<keyword evidence="2" id="KW-1185">Reference proteome</keyword>
<name>A0A401RQ31_CHIPU</name>
<organism evidence="1 2">
    <name type="scientific">Chiloscyllium punctatum</name>
    <name type="common">Brownbanded bambooshark</name>
    <name type="synonym">Hemiscyllium punctatum</name>
    <dbReference type="NCBI Taxonomy" id="137246"/>
    <lineage>
        <taxon>Eukaryota</taxon>
        <taxon>Metazoa</taxon>
        <taxon>Chordata</taxon>
        <taxon>Craniata</taxon>
        <taxon>Vertebrata</taxon>
        <taxon>Chondrichthyes</taxon>
        <taxon>Elasmobranchii</taxon>
        <taxon>Galeomorphii</taxon>
        <taxon>Galeoidea</taxon>
        <taxon>Orectolobiformes</taxon>
        <taxon>Hemiscylliidae</taxon>
        <taxon>Chiloscyllium</taxon>
    </lineage>
</organism>
<proteinExistence type="predicted"/>
<protein>
    <submittedName>
        <fullName evidence="1">Uncharacterized protein</fullName>
    </submittedName>
</protein>
<dbReference type="EMBL" id="BEZZ01001728">
    <property type="protein sequence ID" value="GCC20315.1"/>
    <property type="molecule type" value="Genomic_DNA"/>
</dbReference>
<gene>
    <name evidence="1" type="ORF">chiPu_0018878</name>
</gene>
<evidence type="ECO:0000313" key="2">
    <source>
        <dbReference type="Proteomes" id="UP000287033"/>
    </source>
</evidence>
<comment type="caution">
    <text evidence="1">The sequence shown here is derived from an EMBL/GenBank/DDBJ whole genome shotgun (WGS) entry which is preliminary data.</text>
</comment>
<dbReference type="Proteomes" id="UP000287033">
    <property type="component" value="Unassembled WGS sequence"/>
</dbReference>
<accession>A0A401RQ31</accession>
<reference evidence="1 2" key="1">
    <citation type="journal article" date="2018" name="Nat. Ecol. Evol.">
        <title>Shark genomes provide insights into elasmobranch evolution and the origin of vertebrates.</title>
        <authorList>
            <person name="Hara Y"/>
            <person name="Yamaguchi K"/>
            <person name="Onimaru K"/>
            <person name="Kadota M"/>
            <person name="Koyanagi M"/>
            <person name="Keeley SD"/>
            <person name="Tatsumi K"/>
            <person name="Tanaka K"/>
            <person name="Motone F"/>
            <person name="Kageyama Y"/>
            <person name="Nozu R"/>
            <person name="Adachi N"/>
            <person name="Nishimura O"/>
            <person name="Nakagawa R"/>
            <person name="Tanegashima C"/>
            <person name="Kiyatake I"/>
            <person name="Matsumoto R"/>
            <person name="Murakumo K"/>
            <person name="Nishida K"/>
            <person name="Terakita A"/>
            <person name="Kuratani S"/>
            <person name="Sato K"/>
            <person name="Hyodo S Kuraku.S."/>
        </authorList>
    </citation>
    <scope>NUCLEOTIDE SEQUENCE [LARGE SCALE GENOMIC DNA]</scope>
</reference>
<dbReference type="AlphaFoldDB" id="A0A401RQ31"/>
<sequence length="105" mass="11607">MVSVSQRRNNGHPSTWLCVKLKFGCGPIEVPAVGNVKELSDDLGMERRGLRKKKGQLSSGPPRMPGGYSYWAEEGLMLRVTPPAPRHLRHMDNLPEILASQTQGT</sequence>